<dbReference type="RefSeq" id="WP_110433568.1">
    <property type="nucleotide sequence ID" value="NZ_QGLR01000010.1"/>
</dbReference>
<evidence type="ECO:0008006" key="3">
    <source>
        <dbReference type="Google" id="ProtNLM"/>
    </source>
</evidence>
<dbReference type="Pfam" id="PF14196">
    <property type="entry name" value="ATC_hydrolase"/>
    <property type="match status" value="1"/>
</dbReference>
<keyword evidence="2" id="KW-1185">Reference proteome</keyword>
<organism evidence="1 2">
    <name type="scientific">Gilliamella apicola</name>
    <dbReference type="NCBI Taxonomy" id="1196095"/>
    <lineage>
        <taxon>Bacteria</taxon>
        <taxon>Pseudomonadati</taxon>
        <taxon>Pseudomonadota</taxon>
        <taxon>Gammaproteobacteria</taxon>
        <taxon>Orbales</taxon>
        <taxon>Orbaceae</taxon>
        <taxon>Gilliamella</taxon>
    </lineage>
</organism>
<sequence length="171" mass="19939">MENNNKIESNRIADDLEPVSMYQIFARMFIHLAKEIVEEFGEKGEAAVKRGVWNFGVERGKDIARRAHVRGQKNDSDNYLISYDMDRSDEFESIDTYGDGYVEQYFTRCVFASEFQKAGMEKYGWLYCEMIDPAIAYGYNPNLECIHEKHFFTDNVCTFCFKMKDCKGSKS</sequence>
<proteinExistence type="predicted"/>
<comment type="caution">
    <text evidence="1">The sequence shown here is derived from an EMBL/GenBank/DDBJ whole genome shotgun (WGS) entry which is preliminary data.</text>
</comment>
<evidence type="ECO:0000313" key="2">
    <source>
        <dbReference type="Proteomes" id="UP000247932"/>
    </source>
</evidence>
<dbReference type="OrthoDB" id="1858124at2"/>
<dbReference type="AlphaFoldDB" id="A0A2V4E1E4"/>
<reference evidence="1 2" key="1">
    <citation type="submission" date="2018-05" db="EMBL/GenBank/DDBJ databases">
        <title>Reference genomes for bee gut microbiota database.</title>
        <authorList>
            <person name="Ellegaard K.M."/>
        </authorList>
    </citation>
    <scope>NUCLEOTIDE SEQUENCE [LARGE SCALE GENOMIC DNA]</scope>
    <source>
        <strain evidence="1 2">ESL0182</strain>
    </source>
</reference>
<name>A0A2V4E1E4_9GAMM</name>
<evidence type="ECO:0000313" key="1">
    <source>
        <dbReference type="EMBL" id="PXZ06975.1"/>
    </source>
</evidence>
<protein>
    <recommendedName>
        <fullName evidence="3">L-2-amino-thiazoline-4-carboxylic acid hydrolase</fullName>
    </recommendedName>
</protein>
<dbReference type="Proteomes" id="UP000247932">
    <property type="component" value="Unassembled WGS sequence"/>
</dbReference>
<accession>A0A2V4E1E4</accession>
<dbReference type="EMBL" id="QGLR01000010">
    <property type="protein sequence ID" value="PXZ06975.1"/>
    <property type="molecule type" value="Genomic_DNA"/>
</dbReference>
<gene>
    <name evidence="1" type="ORF">DKK70_08240</name>
</gene>
<dbReference type="InterPro" id="IPR026002">
    <property type="entry name" value="ATC_hydrolase-like"/>
</dbReference>